<evidence type="ECO:0000256" key="3">
    <source>
        <dbReference type="ARBA" id="ARBA00022553"/>
    </source>
</evidence>
<keyword evidence="4 9" id="KW-0902">Two-component regulatory system</keyword>
<evidence type="ECO:0000256" key="10">
    <source>
        <dbReference type="PROSITE-ProRule" id="PRU00169"/>
    </source>
</evidence>
<dbReference type="SUPFAM" id="SSF52172">
    <property type="entry name" value="CheY-like"/>
    <property type="match status" value="1"/>
</dbReference>
<proteinExistence type="predicted"/>
<dbReference type="PIRSF" id="PIRSF006171">
    <property type="entry name" value="RR_citrat_malat"/>
    <property type="match status" value="1"/>
</dbReference>
<gene>
    <name evidence="12" type="ORF">HNR36_002884</name>
</gene>
<dbReference type="GO" id="GO:0000156">
    <property type="term" value="F:phosphorelay response regulator activity"/>
    <property type="evidence" value="ECO:0007669"/>
    <property type="project" value="TreeGrafter"/>
</dbReference>
<keyword evidence="2 9" id="KW-0963">Cytoplasm</keyword>
<dbReference type="InterPro" id="IPR036390">
    <property type="entry name" value="WH_DNA-bd_sf"/>
</dbReference>
<evidence type="ECO:0000256" key="7">
    <source>
        <dbReference type="ARBA" id="ARBA00023159"/>
    </source>
</evidence>
<protein>
    <recommendedName>
        <fullName evidence="9">Transcriptional regulatory protein</fullName>
    </recommendedName>
</protein>
<evidence type="ECO:0000313" key="12">
    <source>
        <dbReference type="EMBL" id="MBB5150458.1"/>
    </source>
</evidence>
<dbReference type="GO" id="GO:0003700">
    <property type="term" value="F:DNA-binding transcription factor activity"/>
    <property type="evidence" value="ECO:0007669"/>
    <property type="project" value="InterPro"/>
</dbReference>
<dbReference type="AlphaFoldDB" id="A0A840Q1W8"/>
<dbReference type="Gene3D" id="3.40.50.2300">
    <property type="match status" value="1"/>
</dbReference>
<dbReference type="InterPro" id="IPR051271">
    <property type="entry name" value="2C-system_Tx_regulators"/>
</dbReference>
<keyword evidence="3 10" id="KW-0597">Phosphoprotein</keyword>
<evidence type="ECO:0000313" key="13">
    <source>
        <dbReference type="Proteomes" id="UP000557217"/>
    </source>
</evidence>
<dbReference type="CDD" id="cd19925">
    <property type="entry name" value="REC_citrate_TCS"/>
    <property type="match status" value="1"/>
</dbReference>
<dbReference type="InterPro" id="IPR024187">
    <property type="entry name" value="Sig_transdc_resp-reg_cit/mal"/>
</dbReference>
<dbReference type="Pfam" id="PF20714">
    <property type="entry name" value="HTH_64"/>
    <property type="match status" value="1"/>
</dbReference>
<dbReference type="Pfam" id="PF00072">
    <property type="entry name" value="Response_reg"/>
    <property type="match status" value="1"/>
</dbReference>
<keyword evidence="5 9" id="KW-0805">Transcription regulation</keyword>
<dbReference type="InterPro" id="IPR048714">
    <property type="entry name" value="DpiA-like_HTH"/>
</dbReference>
<keyword evidence="13" id="KW-1185">Reference proteome</keyword>
<dbReference type="EMBL" id="JACHGZ010000056">
    <property type="protein sequence ID" value="MBB5150458.1"/>
    <property type="molecule type" value="Genomic_DNA"/>
</dbReference>
<feature type="domain" description="Response regulatory" evidence="11">
    <location>
        <begin position="5"/>
        <end position="121"/>
    </location>
</feature>
<dbReference type="InterPro" id="IPR011006">
    <property type="entry name" value="CheY-like_superfamily"/>
</dbReference>
<evidence type="ECO:0000256" key="4">
    <source>
        <dbReference type="ARBA" id="ARBA00023012"/>
    </source>
</evidence>
<evidence type="ECO:0000256" key="9">
    <source>
        <dbReference type="PIRNR" id="PIRNR006171"/>
    </source>
</evidence>
<dbReference type="RefSeq" id="WP_168412848.1">
    <property type="nucleotide sequence ID" value="NZ_JAAXPW010000052.1"/>
</dbReference>
<dbReference type="Proteomes" id="UP000557217">
    <property type="component" value="Unassembled WGS sequence"/>
</dbReference>
<dbReference type="SMART" id="SM00448">
    <property type="entry name" value="REC"/>
    <property type="match status" value="1"/>
</dbReference>
<keyword evidence="6 9" id="KW-0238">DNA-binding</keyword>
<dbReference type="GO" id="GO:0003677">
    <property type="term" value="F:DNA binding"/>
    <property type="evidence" value="ECO:0007669"/>
    <property type="project" value="UniProtKB-KW"/>
</dbReference>
<comment type="caution">
    <text evidence="12">The sequence shown here is derived from an EMBL/GenBank/DDBJ whole genome shotgun (WGS) entry which is preliminary data.</text>
</comment>
<dbReference type="PROSITE" id="PS50110">
    <property type="entry name" value="RESPONSE_REGULATORY"/>
    <property type="match status" value="1"/>
</dbReference>
<evidence type="ECO:0000256" key="6">
    <source>
        <dbReference type="ARBA" id="ARBA00023125"/>
    </source>
</evidence>
<reference evidence="12 13" key="1">
    <citation type="submission" date="2020-08" db="EMBL/GenBank/DDBJ databases">
        <title>Genomic Encyclopedia of Type Strains, Phase IV (KMG-IV): sequencing the most valuable type-strain genomes for metagenomic binning, comparative biology and taxonomic classification.</title>
        <authorList>
            <person name="Goeker M."/>
        </authorList>
    </citation>
    <scope>NUCLEOTIDE SEQUENCE [LARGE SCALE GENOMIC DNA]</scope>
    <source>
        <strain evidence="12 13">DSM 10633</strain>
    </source>
</reference>
<organism evidence="12 13">
    <name type="scientific">Ureibacillus thermosphaericus</name>
    <dbReference type="NCBI Taxonomy" id="51173"/>
    <lineage>
        <taxon>Bacteria</taxon>
        <taxon>Bacillati</taxon>
        <taxon>Bacillota</taxon>
        <taxon>Bacilli</taxon>
        <taxon>Bacillales</taxon>
        <taxon>Caryophanaceae</taxon>
        <taxon>Ureibacillus</taxon>
    </lineage>
</organism>
<dbReference type="PANTHER" id="PTHR45526:SF1">
    <property type="entry name" value="TRANSCRIPTIONAL REGULATORY PROTEIN DCUR-RELATED"/>
    <property type="match status" value="1"/>
</dbReference>
<evidence type="ECO:0000256" key="1">
    <source>
        <dbReference type="ARBA" id="ARBA00004496"/>
    </source>
</evidence>
<accession>A0A840Q1W8</accession>
<dbReference type="InterPro" id="IPR001789">
    <property type="entry name" value="Sig_transdc_resp-reg_receiver"/>
</dbReference>
<evidence type="ECO:0000256" key="8">
    <source>
        <dbReference type="ARBA" id="ARBA00023163"/>
    </source>
</evidence>
<dbReference type="PANTHER" id="PTHR45526">
    <property type="entry name" value="TRANSCRIPTIONAL REGULATORY PROTEIN DPIA"/>
    <property type="match status" value="1"/>
</dbReference>
<sequence>MTNINVLIVEDDPMVLEVNKSFLKKINGFNLVGEAQSGEQAYREIKNKTPDLILLDMYLPDISGLELFYKIRQERLPVDIIMITAARDAKTVQELTRLGAFDYLVKPFRLERFQQALEDYARSRKKLTTKTELKQDDIDDYYGMYYESQKELPKGLNEITMKQITDKLKEINGPVTAEQLAQNTGMARVTVRKYLDYLASISEVKIDLKYGTVGRPTKYYSI</sequence>
<keyword evidence="8 9" id="KW-0804">Transcription</keyword>
<feature type="modified residue" description="4-aspartylphosphate" evidence="10">
    <location>
        <position position="56"/>
    </location>
</feature>
<evidence type="ECO:0000256" key="5">
    <source>
        <dbReference type="ARBA" id="ARBA00023015"/>
    </source>
</evidence>
<dbReference type="SUPFAM" id="SSF46785">
    <property type="entry name" value="Winged helix' DNA-binding domain"/>
    <property type="match status" value="1"/>
</dbReference>
<evidence type="ECO:0000256" key="2">
    <source>
        <dbReference type="ARBA" id="ARBA00022490"/>
    </source>
</evidence>
<evidence type="ECO:0000259" key="11">
    <source>
        <dbReference type="PROSITE" id="PS50110"/>
    </source>
</evidence>
<name>A0A840Q1W8_URETH</name>
<dbReference type="GO" id="GO:0005737">
    <property type="term" value="C:cytoplasm"/>
    <property type="evidence" value="ECO:0007669"/>
    <property type="project" value="UniProtKB-SubCell"/>
</dbReference>
<keyword evidence="7 9" id="KW-0010">Activator</keyword>
<comment type="subcellular location">
    <subcellularLocation>
        <location evidence="1 9">Cytoplasm</location>
    </subcellularLocation>
</comment>